<dbReference type="Gene3D" id="3.30.2310.20">
    <property type="entry name" value="RelE-like"/>
    <property type="match status" value="1"/>
</dbReference>
<dbReference type="EMBL" id="RKLU01000002">
    <property type="protein sequence ID" value="TQQ83060.1"/>
    <property type="molecule type" value="Genomic_DNA"/>
</dbReference>
<reference evidence="1" key="1">
    <citation type="submission" date="2019-02" db="EMBL/GenBank/DDBJ databases">
        <title>Halonotius sp. a new haloarchaeum isolated from saline soil.</title>
        <authorList>
            <person name="Duran-Viseras A."/>
            <person name="Sanchez-Porro C."/>
            <person name="Ventosa A."/>
        </authorList>
    </citation>
    <scope>NUCLEOTIDE SEQUENCE</scope>
    <source>
        <strain evidence="1">F15B</strain>
    </source>
</reference>
<dbReference type="RefSeq" id="WP_142979324.1">
    <property type="nucleotide sequence ID" value="NZ_RKLU01000002.1"/>
</dbReference>
<evidence type="ECO:0000313" key="1">
    <source>
        <dbReference type="EMBL" id="TQQ83060.1"/>
    </source>
</evidence>
<organism evidence="1 2">
    <name type="scientific">Halonotius terrestris</name>
    <dbReference type="NCBI Taxonomy" id="2487750"/>
    <lineage>
        <taxon>Archaea</taxon>
        <taxon>Methanobacteriati</taxon>
        <taxon>Methanobacteriota</taxon>
        <taxon>Stenosarchaea group</taxon>
        <taxon>Halobacteria</taxon>
        <taxon>Halobacteriales</taxon>
        <taxon>Haloferacaceae</taxon>
        <taxon>Halonotius</taxon>
    </lineage>
</organism>
<dbReference type="AlphaFoldDB" id="A0A8J8P8U7"/>
<dbReference type="OrthoDB" id="159002at2157"/>
<sequence>MTIDWEWRLTATGKSHFDGLDEYGRERIASKLDEIVTDQWREPADYLEPLAGAPHEKLRVGPFRLACRLDRTANVLYVLSIRKRGGDAYRDDD</sequence>
<protein>
    <submittedName>
        <fullName evidence="1">Type II toxin-antitoxin system RelE/ParE family toxin</fullName>
    </submittedName>
</protein>
<dbReference type="InterPro" id="IPR035093">
    <property type="entry name" value="RelE/ParE_toxin_dom_sf"/>
</dbReference>
<keyword evidence="2" id="KW-1185">Reference proteome</keyword>
<proteinExistence type="predicted"/>
<name>A0A8J8P8U7_9EURY</name>
<evidence type="ECO:0000313" key="2">
    <source>
        <dbReference type="Proteomes" id="UP000705823"/>
    </source>
</evidence>
<dbReference type="Proteomes" id="UP000705823">
    <property type="component" value="Unassembled WGS sequence"/>
</dbReference>
<dbReference type="SUPFAM" id="SSF143011">
    <property type="entry name" value="RelE-like"/>
    <property type="match status" value="1"/>
</dbReference>
<gene>
    <name evidence="1" type="ORF">EGH24_06405</name>
</gene>
<accession>A0A8J8P8U7</accession>
<comment type="caution">
    <text evidence="1">The sequence shown here is derived from an EMBL/GenBank/DDBJ whole genome shotgun (WGS) entry which is preliminary data.</text>
</comment>